<keyword evidence="2" id="KW-1185">Reference proteome</keyword>
<evidence type="ECO:0000313" key="2">
    <source>
        <dbReference type="Proteomes" id="UP000789901"/>
    </source>
</evidence>
<reference evidence="1 2" key="1">
    <citation type="submission" date="2021-06" db="EMBL/GenBank/DDBJ databases">
        <authorList>
            <person name="Kallberg Y."/>
            <person name="Tangrot J."/>
            <person name="Rosling A."/>
        </authorList>
    </citation>
    <scope>NUCLEOTIDE SEQUENCE [LARGE SCALE GENOMIC DNA]</scope>
    <source>
        <strain evidence="1 2">120-4 pot B 10/14</strain>
    </source>
</reference>
<gene>
    <name evidence="1" type="ORF">GMARGA_LOCUS33150</name>
</gene>
<dbReference type="PANTHER" id="PTHR46954:SF1">
    <property type="entry name" value="C2H2-TYPE DOMAIN-CONTAINING PROTEIN"/>
    <property type="match status" value="1"/>
</dbReference>
<feature type="non-terminal residue" evidence="1">
    <location>
        <position position="107"/>
    </location>
</feature>
<dbReference type="EMBL" id="CAJVQB010054115">
    <property type="protein sequence ID" value="CAG8836677.1"/>
    <property type="molecule type" value="Genomic_DNA"/>
</dbReference>
<dbReference type="Proteomes" id="UP000789901">
    <property type="component" value="Unassembled WGS sequence"/>
</dbReference>
<organism evidence="1 2">
    <name type="scientific">Gigaspora margarita</name>
    <dbReference type="NCBI Taxonomy" id="4874"/>
    <lineage>
        <taxon>Eukaryota</taxon>
        <taxon>Fungi</taxon>
        <taxon>Fungi incertae sedis</taxon>
        <taxon>Mucoromycota</taxon>
        <taxon>Glomeromycotina</taxon>
        <taxon>Glomeromycetes</taxon>
        <taxon>Diversisporales</taxon>
        <taxon>Gigasporaceae</taxon>
        <taxon>Gigaspora</taxon>
    </lineage>
</organism>
<name>A0ABN7WPQ7_GIGMA</name>
<proteinExistence type="predicted"/>
<dbReference type="PANTHER" id="PTHR46954">
    <property type="entry name" value="C2H2-TYPE DOMAIN-CONTAINING PROTEIN"/>
    <property type="match status" value="1"/>
</dbReference>
<protein>
    <submittedName>
        <fullName evidence="1">44363_t:CDS:1</fullName>
    </submittedName>
</protein>
<comment type="caution">
    <text evidence="1">The sequence shown here is derived from an EMBL/GenBank/DDBJ whole genome shotgun (WGS) entry which is preliminary data.</text>
</comment>
<sequence length="107" mass="12441">MTKQRFIFIRPQYNVGTKSFNHIFENNGQIKPIWVLLVDGGPDKNPRHLKNICRYSRLFQFLDLDYLTVRTHASGQSAYNLVEQTMFTLSGKLASITLPLVLTWIVR</sequence>
<evidence type="ECO:0000313" key="1">
    <source>
        <dbReference type="EMBL" id="CAG8836677.1"/>
    </source>
</evidence>
<accession>A0ABN7WPQ7</accession>